<evidence type="ECO:0000313" key="2">
    <source>
        <dbReference type="EMBL" id="OPF78853.1"/>
    </source>
</evidence>
<organism evidence="2 3">
    <name type="scientific">Streptomyces antioxidans</name>
    <dbReference type="NCBI Taxonomy" id="1507734"/>
    <lineage>
        <taxon>Bacteria</taxon>
        <taxon>Bacillati</taxon>
        <taxon>Actinomycetota</taxon>
        <taxon>Actinomycetes</taxon>
        <taxon>Kitasatosporales</taxon>
        <taxon>Streptomycetaceae</taxon>
        <taxon>Streptomyces</taxon>
    </lineage>
</organism>
<name>A0A1V4D481_9ACTN</name>
<dbReference type="PANTHER" id="PTHR43798">
    <property type="entry name" value="MONOACYLGLYCEROL LIPASE"/>
    <property type="match status" value="1"/>
</dbReference>
<comment type="caution">
    <text evidence="2">The sequence shown here is derived from an EMBL/GenBank/DDBJ whole genome shotgun (WGS) entry which is preliminary data.</text>
</comment>
<sequence>MVPTTLGELHIQRGGPTGGDTALLWPSVLSDGRTSWGAHLPVLHQLGWRTLLVDPPGTGGSGPAARAFTMEECATAAIRILDASAADRAAILGLSWGGFVGLRVALAAPERVSALVLSNTSTRRPSLLPRQRARLSSYLVRAGVPRGLGRRTVAAMLSESSRRADPGFTERLAAGADRLARAQLARVVRSVLANRTDVADALPRITAPTLVIAGEEDQAFARVHAEELAGRIPGARLEVLPHVGHMAPREAPGAVARLLDGFLGGPRGH</sequence>
<dbReference type="InterPro" id="IPR000073">
    <property type="entry name" value="AB_hydrolase_1"/>
</dbReference>
<dbReference type="Gene3D" id="3.40.50.1820">
    <property type="entry name" value="alpha/beta hydrolase"/>
    <property type="match status" value="1"/>
</dbReference>
<reference evidence="2" key="1">
    <citation type="submission" date="2016-12" db="EMBL/GenBank/DDBJ databases">
        <title>Genome sequence of Streptomyces antioxidans MUSC 164.</title>
        <authorList>
            <person name="Lee L.-H."/>
            <person name="Ser H.-L."/>
        </authorList>
    </citation>
    <scope>NUCLEOTIDE SEQUENCE [LARGE SCALE GENOMIC DNA]</scope>
    <source>
        <strain evidence="2">MUSC 164</strain>
    </source>
</reference>
<gene>
    <name evidence="2" type="ORF">VT50_0217625</name>
</gene>
<accession>A0A1V4D481</accession>
<dbReference type="InterPro" id="IPR000639">
    <property type="entry name" value="Epox_hydrolase-like"/>
</dbReference>
<dbReference type="Pfam" id="PF00561">
    <property type="entry name" value="Abhydrolase_1"/>
    <property type="match status" value="1"/>
</dbReference>
<dbReference type="Proteomes" id="UP000033615">
    <property type="component" value="Unassembled WGS sequence"/>
</dbReference>
<dbReference type="RefSeq" id="WP_046089107.1">
    <property type="nucleotide sequence ID" value="NZ_LAKD02000043.1"/>
</dbReference>
<evidence type="ECO:0000259" key="1">
    <source>
        <dbReference type="Pfam" id="PF00561"/>
    </source>
</evidence>
<dbReference type="PRINTS" id="PR00111">
    <property type="entry name" value="ABHYDROLASE"/>
</dbReference>
<dbReference type="InterPro" id="IPR029058">
    <property type="entry name" value="AB_hydrolase_fold"/>
</dbReference>
<proteinExistence type="predicted"/>
<dbReference type="AlphaFoldDB" id="A0A1V4D481"/>
<evidence type="ECO:0000313" key="3">
    <source>
        <dbReference type="Proteomes" id="UP000033615"/>
    </source>
</evidence>
<feature type="domain" description="AB hydrolase-1" evidence="1">
    <location>
        <begin position="41"/>
        <end position="247"/>
    </location>
</feature>
<protein>
    <recommendedName>
        <fullName evidence="1">AB hydrolase-1 domain-containing protein</fullName>
    </recommendedName>
</protein>
<keyword evidence="3" id="KW-1185">Reference proteome</keyword>
<dbReference type="OrthoDB" id="3396704at2"/>
<dbReference type="SUPFAM" id="SSF53474">
    <property type="entry name" value="alpha/beta-Hydrolases"/>
    <property type="match status" value="1"/>
</dbReference>
<dbReference type="EMBL" id="LAKD02000043">
    <property type="protein sequence ID" value="OPF78853.1"/>
    <property type="molecule type" value="Genomic_DNA"/>
</dbReference>
<dbReference type="InterPro" id="IPR050266">
    <property type="entry name" value="AB_hydrolase_sf"/>
</dbReference>
<dbReference type="GO" id="GO:0003824">
    <property type="term" value="F:catalytic activity"/>
    <property type="evidence" value="ECO:0007669"/>
    <property type="project" value="InterPro"/>
</dbReference>
<dbReference type="PRINTS" id="PR00412">
    <property type="entry name" value="EPOXHYDRLASE"/>
</dbReference>